<dbReference type="Proteomes" id="UP000186609">
    <property type="component" value="Chromosome"/>
</dbReference>
<evidence type="ECO:0000256" key="5">
    <source>
        <dbReference type="RuleBase" id="RU004003"/>
    </source>
</evidence>
<dbReference type="Pfam" id="PF03958">
    <property type="entry name" value="Secretin_N"/>
    <property type="match status" value="3"/>
</dbReference>
<dbReference type="EMBL" id="CP019236">
    <property type="protein sequence ID" value="APW37446.1"/>
    <property type="molecule type" value="Genomic_DNA"/>
</dbReference>
<feature type="domain" description="NolW-like" evidence="10">
    <location>
        <begin position="131"/>
        <end position="191"/>
    </location>
</feature>
<evidence type="ECO:0000256" key="6">
    <source>
        <dbReference type="RuleBase" id="RU004004"/>
    </source>
</evidence>
<dbReference type="Pfam" id="PF00263">
    <property type="entry name" value="Secretin"/>
    <property type="match status" value="1"/>
</dbReference>
<dbReference type="RefSeq" id="WP_076198975.1">
    <property type="nucleotide sequence ID" value="NZ_CP019236.1"/>
</dbReference>
<proteinExistence type="inferred from homology"/>
<feature type="signal peptide" evidence="8">
    <location>
        <begin position="1"/>
        <end position="27"/>
    </location>
</feature>
<dbReference type="GO" id="GO:0009306">
    <property type="term" value="P:protein secretion"/>
    <property type="evidence" value="ECO:0007669"/>
    <property type="project" value="InterPro"/>
</dbReference>
<dbReference type="GO" id="GO:0009279">
    <property type="term" value="C:cell outer membrane"/>
    <property type="evidence" value="ECO:0007669"/>
    <property type="project" value="UniProtKB-SubCell"/>
</dbReference>
<feature type="compositionally biased region" description="Polar residues" evidence="7">
    <location>
        <begin position="338"/>
        <end position="355"/>
    </location>
</feature>
<evidence type="ECO:0000256" key="2">
    <source>
        <dbReference type="ARBA" id="ARBA00022692"/>
    </source>
</evidence>
<evidence type="ECO:0000256" key="7">
    <source>
        <dbReference type="SAM" id="MobiDB-lite"/>
    </source>
</evidence>
<accession>A0A1P8JUK3</accession>
<dbReference type="GO" id="GO:0015627">
    <property type="term" value="C:type II protein secretion system complex"/>
    <property type="evidence" value="ECO:0007669"/>
    <property type="project" value="TreeGrafter"/>
</dbReference>
<evidence type="ECO:0000256" key="1">
    <source>
        <dbReference type="ARBA" id="ARBA00004370"/>
    </source>
</evidence>
<evidence type="ECO:0000256" key="4">
    <source>
        <dbReference type="ARBA" id="ARBA00023136"/>
    </source>
</evidence>
<dbReference type="OrthoDB" id="9779724at2"/>
<keyword evidence="4" id="KW-0472">Membrane</keyword>
<evidence type="ECO:0000259" key="11">
    <source>
        <dbReference type="Pfam" id="PF21305"/>
    </source>
</evidence>
<dbReference type="InterPro" id="IPR038591">
    <property type="entry name" value="NolW-like_sf"/>
</dbReference>
<organism evidence="12 13">
    <name type="scientific">Rhodoferax koreensis</name>
    <dbReference type="NCBI Taxonomy" id="1842727"/>
    <lineage>
        <taxon>Bacteria</taxon>
        <taxon>Pseudomonadati</taxon>
        <taxon>Pseudomonadota</taxon>
        <taxon>Betaproteobacteria</taxon>
        <taxon>Burkholderiales</taxon>
        <taxon>Comamonadaceae</taxon>
        <taxon>Rhodoferax</taxon>
    </lineage>
</organism>
<keyword evidence="3 8" id="KW-0732">Signal</keyword>
<keyword evidence="6" id="KW-0813">Transport</keyword>
<dbReference type="InterPro" id="IPR050810">
    <property type="entry name" value="Bact_Secretion_Sys_Channel"/>
</dbReference>
<feature type="chain" id="PRO_5012275468" description="Type II secretion system protein GspD" evidence="8">
    <location>
        <begin position="28"/>
        <end position="643"/>
    </location>
</feature>
<dbReference type="InterPro" id="IPR004846">
    <property type="entry name" value="T2SS/T3SS_dom"/>
</dbReference>
<gene>
    <name evidence="12" type="ORF">RD110_09800</name>
</gene>
<keyword evidence="13" id="KW-1185">Reference proteome</keyword>
<evidence type="ECO:0000259" key="9">
    <source>
        <dbReference type="Pfam" id="PF00263"/>
    </source>
</evidence>
<feature type="domain" description="NolW-like" evidence="10">
    <location>
        <begin position="194"/>
        <end position="279"/>
    </location>
</feature>
<protein>
    <recommendedName>
        <fullName evidence="14">Type II secretion system protein GspD</fullName>
    </recommendedName>
</protein>
<feature type="domain" description="Type II/III secretion system secretin-like" evidence="9">
    <location>
        <begin position="436"/>
        <end position="597"/>
    </location>
</feature>
<dbReference type="InterPro" id="IPR049371">
    <property type="entry name" value="GspD-like_N0"/>
</dbReference>
<comment type="subcellular location">
    <subcellularLocation>
        <location evidence="6">Cell outer membrane</location>
    </subcellularLocation>
    <subcellularLocation>
        <location evidence="1">Membrane</location>
    </subcellularLocation>
</comment>
<dbReference type="PRINTS" id="PR01032">
    <property type="entry name" value="PHAGEIV"/>
</dbReference>
<dbReference type="PANTHER" id="PTHR30332:SF24">
    <property type="entry name" value="SECRETIN GSPD-RELATED"/>
    <property type="match status" value="1"/>
</dbReference>
<evidence type="ECO:0008006" key="14">
    <source>
        <dbReference type="Google" id="ProtNLM"/>
    </source>
</evidence>
<evidence type="ECO:0000313" key="12">
    <source>
        <dbReference type="EMBL" id="APW37446.1"/>
    </source>
</evidence>
<dbReference type="STRING" id="1842727.RD110_09800"/>
<dbReference type="Pfam" id="PF21305">
    <property type="entry name" value="type_II_gspD_N0"/>
    <property type="match status" value="1"/>
</dbReference>
<dbReference type="KEGG" id="rhy:RD110_09800"/>
<dbReference type="Gene3D" id="3.30.1370.120">
    <property type="match status" value="3"/>
</dbReference>
<dbReference type="InterPro" id="IPR001775">
    <property type="entry name" value="GspD/PilQ"/>
</dbReference>
<evidence type="ECO:0000256" key="8">
    <source>
        <dbReference type="SAM" id="SignalP"/>
    </source>
</evidence>
<dbReference type="AlphaFoldDB" id="A0A1P8JUK3"/>
<evidence type="ECO:0000259" key="10">
    <source>
        <dbReference type="Pfam" id="PF03958"/>
    </source>
</evidence>
<dbReference type="InterPro" id="IPR005644">
    <property type="entry name" value="NolW-like"/>
</dbReference>
<name>A0A1P8JUK3_9BURK</name>
<evidence type="ECO:0000256" key="3">
    <source>
        <dbReference type="ARBA" id="ARBA00022729"/>
    </source>
</evidence>
<reference evidence="12 13" key="1">
    <citation type="submission" date="2017-01" db="EMBL/GenBank/DDBJ databases">
        <authorList>
            <person name="Mah S.A."/>
            <person name="Swanson W.J."/>
            <person name="Moy G.W."/>
            <person name="Vacquier V.D."/>
        </authorList>
    </citation>
    <scope>NUCLEOTIDE SEQUENCE [LARGE SCALE GENOMIC DNA]</scope>
    <source>
        <strain evidence="12 13">DCY110</strain>
    </source>
</reference>
<comment type="similarity">
    <text evidence="5">Belongs to the bacterial secretin family.</text>
</comment>
<sequence length="643" mass="67367">MKTLSRLPACVLPLLCTCGLLSSSAIAATPNTFTLDFQNADIEGVARSLSLMTQRNIVVDPRVKGTLSLNADTPVSPAMAWDQFLGALRMQGYTMVESGGLYRIVPEADGKLQSASVDVGPVALRGDRIATEIIKLRYENANNLVSVLRPLISANNVISVNAGSNALVLTDYANNLSRLRSIVAALDVPSATDVEVMPLQYASAAELVVTVRRLMETSAGNAAAAAVPAGSAQQASASASGSSLSIVADSQGNNLLVRAPNAAQLASVRALVAQLDHPRGSANVRVVYLKNTDAARMAQVLRAAFPSDTASAGTSAATSTATSSLGASAGLGSASSTVKESTQSTTPVTASAQPSTGGGIQADPASNSLIISAPEPRFREMRQIIDQLDSRRAQLYVESLVVEVDASRSVDLGVQWSQIFDISSSTTLTLGTVAKALEAISGTNILSTANLVTLDNEEAKIVVGQNVPFITGSYTSTSSSNPFTTVERKDVGITLRIKPQIGEGGSIRMTIYQESSSVASTNSTLGPTTNKRSIESTVMVNDGKIIVLGGLIEDSYSDSAAQVPWVADAPVLGALFRSISRSRKKTNLIVFLRPVVMVDQSAADAMALDRYDYIRASQQALPAEIHRLPKAFDFPPVLGPIAR</sequence>
<evidence type="ECO:0000313" key="13">
    <source>
        <dbReference type="Proteomes" id="UP000186609"/>
    </source>
</evidence>
<feature type="region of interest" description="Disordered" evidence="7">
    <location>
        <begin position="332"/>
        <end position="366"/>
    </location>
</feature>
<dbReference type="PRINTS" id="PR00811">
    <property type="entry name" value="BCTERIALGSPD"/>
</dbReference>
<feature type="domain" description="NolW-like" evidence="10">
    <location>
        <begin position="284"/>
        <end position="394"/>
    </location>
</feature>
<feature type="domain" description="GspD-like N0" evidence="11">
    <location>
        <begin position="35"/>
        <end position="104"/>
    </location>
</feature>
<keyword evidence="2" id="KW-0812">Transmembrane</keyword>
<dbReference type="PANTHER" id="PTHR30332">
    <property type="entry name" value="PROBABLE GENERAL SECRETION PATHWAY PROTEIN D"/>
    <property type="match status" value="1"/>
</dbReference>